<evidence type="ECO:0000256" key="2">
    <source>
        <dbReference type="SAM" id="MobiDB-lite"/>
    </source>
</evidence>
<gene>
    <name evidence="4" type="ORF">DM860_004374</name>
</gene>
<dbReference type="Pfam" id="PF01480">
    <property type="entry name" value="PWI"/>
    <property type="match status" value="1"/>
</dbReference>
<dbReference type="AlphaFoldDB" id="A0A328EBE8"/>
<dbReference type="PANTHER" id="PTHR14738">
    <property type="entry name" value="ZINC FINGER CCCH DOMAIN-CONTAINING PROTEIN 14"/>
    <property type="match status" value="1"/>
</dbReference>
<dbReference type="InterPro" id="IPR012677">
    <property type="entry name" value="Nucleotide-bd_a/b_plait_sf"/>
</dbReference>
<name>A0A328EBE8_9ASTE</name>
<dbReference type="PANTHER" id="PTHR14738:SF32">
    <property type="entry name" value="RNA BINDING (RRM_RBD_RNP MOTIFS) FAMILY PROTEIN"/>
    <property type="match status" value="1"/>
</dbReference>
<evidence type="ECO:0000313" key="5">
    <source>
        <dbReference type="Proteomes" id="UP000249390"/>
    </source>
</evidence>
<dbReference type="InterPro" id="IPR040366">
    <property type="entry name" value="Nab2/ZC3H14"/>
</dbReference>
<accession>A0A328EBE8</accession>
<organism evidence="4 5">
    <name type="scientific">Cuscuta australis</name>
    <dbReference type="NCBI Taxonomy" id="267555"/>
    <lineage>
        <taxon>Eukaryota</taxon>
        <taxon>Viridiplantae</taxon>
        <taxon>Streptophyta</taxon>
        <taxon>Embryophyta</taxon>
        <taxon>Tracheophyta</taxon>
        <taxon>Spermatophyta</taxon>
        <taxon>Magnoliopsida</taxon>
        <taxon>eudicotyledons</taxon>
        <taxon>Gunneridae</taxon>
        <taxon>Pentapetalae</taxon>
        <taxon>asterids</taxon>
        <taxon>lamiids</taxon>
        <taxon>Solanales</taxon>
        <taxon>Convolvulaceae</taxon>
        <taxon>Cuscuteae</taxon>
        <taxon>Cuscuta</taxon>
        <taxon>Cuscuta subgen. Grammica</taxon>
        <taxon>Cuscuta sect. Cleistogrammica</taxon>
    </lineage>
</organism>
<dbReference type="GO" id="GO:0005737">
    <property type="term" value="C:cytoplasm"/>
    <property type="evidence" value="ECO:0007669"/>
    <property type="project" value="TreeGrafter"/>
</dbReference>
<dbReference type="GO" id="GO:0005634">
    <property type="term" value="C:nucleus"/>
    <property type="evidence" value="ECO:0007669"/>
    <property type="project" value="TreeGrafter"/>
</dbReference>
<feature type="compositionally biased region" description="Polar residues" evidence="2">
    <location>
        <begin position="638"/>
        <end position="676"/>
    </location>
</feature>
<dbReference type="SMART" id="SM00360">
    <property type="entry name" value="RRM"/>
    <property type="match status" value="1"/>
</dbReference>
<dbReference type="Gene3D" id="1.20.1390.10">
    <property type="entry name" value="PWI domain"/>
    <property type="match status" value="1"/>
</dbReference>
<dbReference type="SUPFAM" id="SSF54928">
    <property type="entry name" value="RNA-binding domain, RBD"/>
    <property type="match status" value="1"/>
</dbReference>
<evidence type="ECO:0000313" key="4">
    <source>
        <dbReference type="EMBL" id="RAL53903.1"/>
    </source>
</evidence>
<proteinExistence type="predicted"/>
<evidence type="ECO:0000259" key="3">
    <source>
        <dbReference type="PROSITE" id="PS50102"/>
    </source>
</evidence>
<keyword evidence="5" id="KW-1185">Reference proteome</keyword>
<dbReference type="GO" id="GO:0043488">
    <property type="term" value="P:regulation of mRNA stability"/>
    <property type="evidence" value="ECO:0007669"/>
    <property type="project" value="InterPro"/>
</dbReference>
<feature type="compositionally biased region" description="Basic and acidic residues" evidence="2">
    <location>
        <begin position="178"/>
        <end position="196"/>
    </location>
</feature>
<dbReference type="PROSITE" id="PS50102">
    <property type="entry name" value="RRM"/>
    <property type="match status" value="1"/>
</dbReference>
<dbReference type="InterPro" id="IPR000504">
    <property type="entry name" value="RRM_dom"/>
</dbReference>
<sequence>MGSGDDQAFKVNFSGEGVAKLREKVQEKLMEFMGDYSDDTLVEYVMVLLRNGRNKGEAKNELDVFLGDDSESFVSWLWDHLGSNLNLYVQQQKAPPDGVTQTRPLSVEHAGKNEMHHVKYGSDQVKPDVTRSRHKREWKGLLRDTDEHQAIVVDTTCPEVGNQLKLSSTVHSASPELEAQRKRGRSEDASTKKRESISQANIAAPRRLLQFAVRDALATSRQSNLVAEPSLKRLRSVVSTSMGESTEDHPHRMRSVARLANPEATAIRTIVEAAKDIKKVRSSSNVFDRLGSVPHTLGTRDQLELMDDVSEDEKFVDVAEVPSTYHHQRSDYSEQYAAKLQSDTWMDPIHDDTSFMGLRAVDASQRRSYTGINSESPLLVEHIAGDSSDGIIQKSLVDQDQPTPTHYASRTLPLNTNTWKSPKYQEARNALETGYSKSTHSSEIMGTKPITPLVNKNSDPVAVNNGNAKSSADTEAASQKILSVVPGLYPTGTHTEDSDSRTIFVNNVHFAATKDSLSRHFNKFGDVLKVIILTDAGTGQPKGSAYIEFMRKESVEHALSLDGTSFMSRILKVVRKSSAPPEVSAAPAMPSWPRVLRGAPYNFGRSSFPFRGAIQSSYRSPSPALKPGARSMQWKRGAQSTPNQSAPASGSPSFTPRSMTYVRTEQRTNGTSDAAV</sequence>
<dbReference type="EMBL" id="NQVE01000015">
    <property type="protein sequence ID" value="RAL53903.1"/>
    <property type="molecule type" value="Genomic_DNA"/>
</dbReference>
<feature type="compositionally biased region" description="Polar residues" evidence="2">
    <location>
        <begin position="435"/>
        <end position="444"/>
    </location>
</feature>
<dbReference type="Pfam" id="PF00076">
    <property type="entry name" value="RRM_1"/>
    <property type="match status" value="1"/>
</dbReference>
<evidence type="ECO:0000256" key="1">
    <source>
        <dbReference type="PROSITE-ProRule" id="PRU00176"/>
    </source>
</evidence>
<dbReference type="Proteomes" id="UP000249390">
    <property type="component" value="Unassembled WGS sequence"/>
</dbReference>
<protein>
    <recommendedName>
        <fullName evidence="3">RRM domain-containing protein</fullName>
    </recommendedName>
</protein>
<comment type="caution">
    <text evidence="4">The sequence shown here is derived from an EMBL/GenBank/DDBJ whole genome shotgun (WGS) entry which is preliminary data.</text>
</comment>
<feature type="domain" description="RRM" evidence="3">
    <location>
        <begin position="501"/>
        <end position="578"/>
    </location>
</feature>
<dbReference type="Gene3D" id="3.30.70.330">
    <property type="match status" value="1"/>
</dbReference>
<feature type="region of interest" description="Disordered" evidence="2">
    <location>
        <begin position="617"/>
        <end position="676"/>
    </location>
</feature>
<reference evidence="4 5" key="1">
    <citation type="submission" date="2018-06" db="EMBL/GenBank/DDBJ databases">
        <title>The Genome of Cuscuta australis (Dodder) Provides Insight into the Evolution of Plant Parasitism.</title>
        <authorList>
            <person name="Liu H."/>
        </authorList>
    </citation>
    <scope>NUCLEOTIDE SEQUENCE [LARGE SCALE GENOMIC DNA]</scope>
    <source>
        <strain evidence="5">cv. Yunnan</strain>
        <tissue evidence="4">Vines</tissue>
    </source>
</reference>
<dbReference type="InterPro" id="IPR002483">
    <property type="entry name" value="PWI_dom"/>
</dbReference>
<dbReference type="GO" id="GO:0008143">
    <property type="term" value="F:poly(A) binding"/>
    <property type="evidence" value="ECO:0007669"/>
    <property type="project" value="InterPro"/>
</dbReference>
<dbReference type="InterPro" id="IPR035979">
    <property type="entry name" value="RBD_domain_sf"/>
</dbReference>
<feature type="region of interest" description="Disordered" evidence="2">
    <location>
        <begin position="435"/>
        <end position="456"/>
    </location>
</feature>
<feature type="region of interest" description="Disordered" evidence="2">
    <location>
        <begin position="167"/>
        <end position="199"/>
    </location>
</feature>
<keyword evidence="1" id="KW-0694">RNA-binding</keyword>